<feature type="region of interest" description="Disordered" evidence="1">
    <location>
        <begin position="147"/>
        <end position="180"/>
    </location>
</feature>
<organism evidence="3 4">
    <name type="scientific">Hymenobacter guriensis</name>
    <dbReference type="NCBI Taxonomy" id="2793065"/>
    <lineage>
        <taxon>Bacteria</taxon>
        <taxon>Pseudomonadati</taxon>
        <taxon>Bacteroidota</taxon>
        <taxon>Cytophagia</taxon>
        <taxon>Cytophagales</taxon>
        <taxon>Hymenobacteraceae</taxon>
        <taxon>Hymenobacter</taxon>
    </lineage>
</organism>
<comment type="caution">
    <text evidence="3">The sequence shown here is derived from an EMBL/GenBank/DDBJ whole genome shotgun (WGS) entry which is preliminary data.</text>
</comment>
<accession>A0ABS0L453</accession>
<evidence type="ECO:0000313" key="3">
    <source>
        <dbReference type="EMBL" id="MBG8554856.1"/>
    </source>
</evidence>
<feature type="compositionally biased region" description="Low complexity" evidence="1">
    <location>
        <begin position="162"/>
        <end position="180"/>
    </location>
</feature>
<evidence type="ECO:0000256" key="1">
    <source>
        <dbReference type="SAM" id="MobiDB-lite"/>
    </source>
</evidence>
<feature type="signal peptide" evidence="2">
    <location>
        <begin position="1"/>
        <end position="21"/>
    </location>
</feature>
<keyword evidence="4" id="KW-1185">Reference proteome</keyword>
<keyword evidence="2" id="KW-0732">Signal</keyword>
<dbReference type="Proteomes" id="UP000601099">
    <property type="component" value="Unassembled WGS sequence"/>
</dbReference>
<dbReference type="RefSeq" id="WP_196955874.1">
    <property type="nucleotide sequence ID" value="NZ_JADWYK010000009.1"/>
</dbReference>
<protein>
    <submittedName>
        <fullName evidence="3">Uncharacterized protein</fullName>
    </submittedName>
</protein>
<reference evidence="3 4" key="1">
    <citation type="submission" date="2020-11" db="EMBL/GenBank/DDBJ databases">
        <title>Hymenobacter sp.</title>
        <authorList>
            <person name="Kim M.K."/>
        </authorList>
    </citation>
    <scope>NUCLEOTIDE SEQUENCE [LARGE SCALE GENOMIC DNA]</scope>
    <source>
        <strain evidence="3 4">BT594</strain>
    </source>
</reference>
<evidence type="ECO:0000256" key="2">
    <source>
        <dbReference type="SAM" id="SignalP"/>
    </source>
</evidence>
<name>A0ABS0L453_9BACT</name>
<feature type="chain" id="PRO_5045835503" evidence="2">
    <location>
        <begin position="22"/>
        <end position="180"/>
    </location>
</feature>
<dbReference type="EMBL" id="JADWYK010000009">
    <property type="protein sequence ID" value="MBG8554856.1"/>
    <property type="molecule type" value="Genomic_DNA"/>
</dbReference>
<gene>
    <name evidence="3" type="ORF">I5L79_14970</name>
</gene>
<evidence type="ECO:0000313" key="4">
    <source>
        <dbReference type="Proteomes" id="UP000601099"/>
    </source>
</evidence>
<proteinExistence type="predicted"/>
<sequence length="180" mass="19806">MRHTLAFTALLLASVATGAQAQQNNQLATRQDKTQATPRLNPVVAERADRLSDQMVRQLRLNGYQASRLRSINEDKVAKMAAIEQKHAGNSKLIDEQCQGVCKERDRELQAVLSTDQYSNYYGSRASFYKYDRDYAATATNARFVNSVQSPAPASSKGAVLAPSAETPRTTPASTRARGR</sequence>